<comment type="similarity">
    <text evidence="2 5">Belongs to the CDP-alcohol phosphatidyltransferase class-I family.</text>
</comment>
<comment type="caution">
    <text evidence="7">The sequence shown here is derived from an EMBL/GenBank/DDBJ whole genome shotgun (WGS) entry which is preliminary data.</text>
</comment>
<reference evidence="7 8" key="1">
    <citation type="submission" date="2023-03" db="EMBL/GenBank/DDBJ databases">
        <title>Genome sequence of Lichtheimia ornata CBS 291.66.</title>
        <authorList>
            <person name="Mohabir J.T."/>
            <person name="Shea T.P."/>
            <person name="Kurbessoian T."/>
            <person name="Berby B."/>
            <person name="Fontaine J."/>
            <person name="Livny J."/>
            <person name="Gnirke A."/>
            <person name="Stajich J.E."/>
            <person name="Cuomo C.A."/>
        </authorList>
    </citation>
    <scope>NUCLEOTIDE SEQUENCE [LARGE SCALE GENOMIC DNA]</scope>
    <source>
        <strain evidence="7">CBS 291.66</strain>
    </source>
</reference>
<dbReference type="InterPro" id="IPR000462">
    <property type="entry name" value="CDP-OH_P_trans"/>
</dbReference>
<protein>
    <submittedName>
        <fullName evidence="7">Uncharacterized protein</fullName>
    </submittedName>
</protein>
<feature type="transmembrane region" description="Helical" evidence="6">
    <location>
        <begin position="273"/>
        <end position="292"/>
    </location>
</feature>
<dbReference type="PANTHER" id="PTHR10414:SF77">
    <property type="entry name" value="CDP-ALCOHOL PHOSPHATIDYLTRANSFERASE FAMILY PROTEIN"/>
    <property type="match status" value="1"/>
</dbReference>
<feature type="transmembrane region" description="Helical" evidence="6">
    <location>
        <begin position="361"/>
        <end position="389"/>
    </location>
</feature>
<dbReference type="InterPro" id="IPR043130">
    <property type="entry name" value="CDP-OH_PTrfase_TM_dom"/>
</dbReference>
<keyword evidence="3 5" id="KW-0808">Transferase</keyword>
<feature type="transmembrane region" description="Helical" evidence="6">
    <location>
        <begin position="57"/>
        <end position="80"/>
    </location>
</feature>
<organism evidence="7 8">
    <name type="scientific">Lichtheimia ornata</name>
    <dbReference type="NCBI Taxonomy" id="688661"/>
    <lineage>
        <taxon>Eukaryota</taxon>
        <taxon>Fungi</taxon>
        <taxon>Fungi incertae sedis</taxon>
        <taxon>Mucoromycota</taxon>
        <taxon>Mucoromycotina</taxon>
        <taxon>Mucoromycetes</taxon>
        <taxon>Mucorales</taxon>
        <taxon>Lichtheimiaceae</taxon>
        <taxon>Lichtheimia</taxon>
    </lineage>
</organism>
<evidence type="ECO:0000256" key="1">
    <source>
        <dbReference type="ARBA" id="ARBA00004370"/>
    </source>
</evidence>
<dbReference type="GO" id="GO:0016020">
    <property type="term" value="C:membrane"/>
    <property type="evidence" value="ECO:0007669"/>
    <property type="project" value="UniProtKB-SubCell"/>
</dbReference>
<dbReference type="GeneID" id="83207963"/>
<keyword evidence="6" id="KW-1133">Transmembrane helix</keyword>
<dbReference type="Pfam" id="PF01066">
    <property type="entry name" value="CDP-OH_P_transf"/>
    <property type="match status" value="1"/>
</dbReference>
<accession>A0AAD8DJ09</accession>
<dbReference type="PANTHER" id="PTHR10414">
    <property type="entry name" value="ETHANOLAMINEPHOSPHOTRANSFERASE"/>
    <property type="match status" value="1"/>
</dbReference>
<dbReference type="Gene3D" id="1.20.120.1760">
    <property type="match status" value="1"/>
</dbReference>
<dbReference type="Proteomes" id="UP001234581">
    <property type="component" value="Unassembled WGS sequence"/>
</dbReference>
<evidence type="ECO:0000313" key="7">
    <source>
        <dbReference type="EMBL" id="KAJ8663302.1"/>
    </source>
</evidence>
<proteinExistence type="inferred from homology"/>
<evidence type="ECO:0000256" key="3">
    <source>
        <dbReference type="ARBA" id="ARBA00022679"/>
    </source>
</evidence>
<evidence type="ECO:0000256" key="2">
    <source>
        <dbReference type="ARBA" id="ARBA00010441"/>
    </source>
</evidence>
<feature type="transmembrane region" description="Helical" evidence="6">
    <location>
        <begin position="330"/>
        <end position="349"/>
    </location>
</feature>
<evidence type="ECO:0000256" key="4">
    <source>
        <dbReference type="ARBA" id="ARBA00023136"/>
    </source>
</evidence>
<feature type="transmembrane region" description="Helical" evidence="6">
    <location>
        <begin position="190"/>
        <end position="211"/>
    </location>
</feature>
<dbReference type="PROSITE" id="PS00379">
    <property type="entry name" value="CDP_ALCOHOL_P_TRANSF"/>
    <property type="match status" value="1"/>
</dbReference>
<name>A0AAD8DJ09_9FUNG</name>
<dbReference type="RefSeq" id="XP_058348214.1">
    <property type="nucleotide sequence ID" value="XM_058480650.1"/>
</dbReference>
<dbReference type="PIRSF" id="PIRSF015665">
    <property type="entry name" value="CHOPT"/>
    <property type="match status" value="1"/>
</dbReference>
<evidence type="ECO:0000256" key="5">
    <source>
        <dbReference type="RuleBase" id="RU003750"/>
    </source>
</evidence>
<feature type="transmembrane region" description="Helical" evidence="6">
    <location>
        <begin position="86"/>
        <end position="105"/>
    </location>
</feature>
<dbReference type="GO" id="GO:0008654">
    <property type="term" value="P:phospholipid biosynthetic process"/>
    <property type="evidence" value="ECO:0007669"/>
    <property type="project" value="InterPro"/>
</dbReference>
<feature type="transmembrane region" description="Helical" evidence="6">
    <location>
        <begin position="231"/>
        <end position="252"/>
    </location>
</feature>
<keyword evidence="4 6" id="KW-0472">Membrane</keyword>
<evidence type="ECO:0000313" key="8">
    <source>
        <dbReference type="Proteomes" id="UP001234581"/>
    </source>
</evidence>
<keyword evidence="8" id="KW-1185">Reference proteome</keyword>
<dbReference type="InterPro" id="IPR048254">
    <property type="entry name" value="CDP_ALCOHOL_P_TRANSF_CS"/>
</dbReference>
<dbReference type="AlphaFoldDB" id="A0AAD8DJ09"/>
<dbReference type="InterPro" id="IPR014472">
    <property type="entry name" value="CHOPT"/>
</dbReference>
<feature type="transmembrane region" description="Helical" evidence="6">
    <location>
        <begin position="298"/>
        <end position="318"/>
    </location>
</feature>
<evidence type="ECO:0000256" key="6">
    <source>
        <dbReference type="SAM" id="Phobius"/>
    </source>
</evidence>
<keyword evidence="6" id="KW-0812">Transmembrane</keyword>
<dbReference type="GO" id="GO:0016780">
    <property type="term" value="F:phosphotransferase activity, for other substituted phosphate groups"/>
    <property type="evidence" value="ECO:0007669"/>
    <property type="project" value="InterPro"/>
</dbReference>
<dbReference type="EMBL" id="JARTCD010000002">
    <property type="protein sequence ID" value="KAJ8663302.1"/>
    <property type="molecule type" value="Genomic_DNA"/>
</dbReference>
<sequence length="405" mass="45323">MLPSFSFIDKDLAPDRLANLKLYKYNAIDRSFLSRYLLRHYWDWAHQWFPSSMAPNLITLTGFLFIIVNVVLASCITPSLEYGAEGIHRWVYLCYAAGIWLYSTFDNVDGRQARKTKTSSPLGELFDHGCDALNTMFSAILQASAIGSGHSHATLLLCIAEALGFYLSTQEEYHTGVLYLGYVNAPTEGILLAVFVFTLSGIYGSSVWMVSVGQIIPFMPSFIANMSFSHGWIALISAFSLMVHCPSSLYTIRKACLDEDKSFLSTLIREDSPILIYCVAIYAWCTSPYSFILSRQHLIPFTLAIGIVFGHMASKIILAHVTKSTFPKPSILLVPLVGGALAANCPRVSELFAFTPQSEMLYIWGFMMISTSVYLYWVATVINAFCSYLDIHCFTIREKDSNKTQ</sequence>
<comment type="subcellular location">
    <subcellularLocation>
        <location evidence="1">Membrane</location>
    </subcellularLocation>
</comment>
<gene>
    <name evidence="7" type="ORF">O0I10_000541</name>
</gene>